<dbReference type="OrthoDB" id="3268409at2759"/>
<gene>
    <name evidence="1" type="ORF">BDZ94DRAFT_1304711</name>
</gene>
<comment type="caution">
    <text evidence="1">The sequence shown here is derived from an EMBL/GenBank/DDBJ whole genome shotgun (WGS) entry which is preliminary data.</text>
</comment>
<dbReference type="EMBL" id="MU150233">
    <property type="protein sequence ID" value="KAF9468457.1"/>
    <property type="molecule type" value="Genomic_DNA"/>
</dbReference>
<evidence type="ECO:0000313" key="1">
    <source>
        <dbReference type="EMBL" id="KAF9468457.1"/>
    </source>
</evidence>
<evidence type="ECO:0000313" key="2">
    <source>
        <dbReference type="Proteomes" id="UP000807353"/>
    </source>
</evidence>
<protein>
    <submittedName>
        <fullName evidence="1">Uncharacterized protein</fullName>
    </submittedName>
</protein>
<accession>A0A9P6CJG9</accession>
<name>A0A9P6CJG9_9AGAR</name>
<dbReference type="Proteomes" id="UP000807353">
    <property type="component" value="Unassembled WGS sequence"/>
</dbReference>
<sequence>MYTYSDVHVFVEYPQTSLGSEDAVGHLFHQDPNDWKKPAQNFAYSLGGPSGRNKEIYVNIFRNDDGERVPCSEYHFTCQGSKVCPYTNQDTLKTPHASATHEDILLCLRQDWENNMAIASPSCDIFRKTSALIIALHKTGCPVAEHETAYISQSEDEDKDEDEDPANLYHNKIRRGYMPSTATCQGRLNLKFDEKNKPYIKCKYYSKAGNRDHYIHYLDDSYDMSYLKAYFNEDSEEVNQIEQSANNLGYGPLSSCTTVSNFSAQCAFCPFDHRTPAGDLLQPKMQHLECHVKLRVIEPHIEFRKFCPWILVTSKGAHTHPIPFPQKTPPAIREELFRLFNMLSDDLADLTPRQFLRHPILKAYLHDCFPLQIMPALSDLHVSIANRLHLKAYIKQAKKNSYPDGTGWEGLLHLKQQQDEHLPPEEHYLRKVVEIMGTESEERHEEDVPAKQDHVGLRISDIAFQHVVDFDKFKMACIDRVNNTSVIFCHVFLTQQTAATHHRIFEEIEEIVKHDTGRPLQWRHLHANTAEETPDGMILQWAADQHGGQAKGLVICSPAISTH</sequence>
<organism evidence="1 2">
    <name type="scientific">Collybia nuda</name>
    <dbReference type="NCBI Taxonomy" id="64659"/>
    <lineage>
        <taxon>Eukaryota</taxon>
        <taxon>Fungi</taxon>
        <taxon>Dikarya</taxon>
        <taxon>Basidiomycota</taxon>
        <taxon>Agaricomycotina</taxon>
        <taxon>Agaricomycetes</taxon>
        <taxon>Agaricomycetidae</taxon>
        <taxon>Agaricales</taxon>
        <taxon>Tricholomatineae</taxon>
        <taxon>Clitocybaceae</taxon>
        <taxon>Collybia</taxon>
    </lineage>
</organism>
<reference evidence="1" key="1">
    <citation type="submission" date="2020-11" db="EMBL/GenBank/DDBJ databases">
        <authorList>
            <consortium name="DOE Joint Genome Institute"/>
            <person name="Ahrendt S."/>
            <person name="Riley R."/>
            <person name="Andreopoulos W."/>
            <person name="Labutti K."/>
            <person name="Pangilinan J."/>
            <person name="Ruiz-Duenas F.J."/>
            <person name="Barrasa J.M."/>
            <person name="Sanchez-Garcia M."/>
            <person name="Camarero S."/>
            <person name="Miyauchi S."/>
            <person name="Serrano A."/>
            <person name="Linde D."/>
            <person name="Babiker R."/>
            <person name="Drula E."/>
            <person name="Ayuso-Fernandez I."/>
            <person name="Pacheco R."/>
            <person name="Padilla G."/>
            <person name="Ferreira P."/>
            <person name="Barriuso J."/>
            <person name="Kellner H."/>
            <person name="Castanera R."/>
            <person name="Alfaro M."/>
            <person name="Ramirez L."/>
            <person name="Pisabarro A.G."/>
            <person name="Kuo A."/>
            <person name="Tritt A."/>
            <person name="Lipzen A."/>
            <person name="He G."/>
            <person name="Yan M."/>
            <person name="Ng V."/>
            <person name="Cullen D."/>
            <person name="Martin F."/>
            <person name="Rosso M.-N."/>
            <person name="Henrissat B."/>
            <person name="Hibbett D."/>
            <person name="Martinez A.T."/>
            <person name="Grigoriev I.V."/>
        </authorList>
    </citation>
    <scope>NUCLEOTIDE SEQUENCE</scope>
    <source>
        <strain evidence="1">CBS 247.69</strain>
    </source>
</reference>
<dbReference type="AlphaFoldDB" id="A0A9P6CJG9"/>
<keyword evidence="2" id="KW-1185">Reference proteome</keyword>
<proteinExistence type="predicted"/>